<dbReference type="Proteomes" id="UP001642464">
    <property type="component" value="Unassembled WGS sequence"/>
</dbReference>
<organism evidence="2 3">
    <name type="scientific">Durusdinium trenchii</name>
    <dbReference type="NCBI Taxonomy" id="1381693"/>
    <lineage>
        <taxon>Eukaryota</taxon>
        <taxon>Sar</taxon>
        <taxon>Alveolata</taxon>
        <taxon>Dinophyceae</taxon>
        <taxon>Suessiales</taxon>
        <taxon>Symbiodiniaceae</taxon>
        <taxon>Durusdinium</taxon>
    </lineage>
</organism>
<sequence>MLSIPNSPEVQDFLLSIDAGTEVLPEFHPGTVSVLSNRGRALGEAEVMLVDLPWDFAGHFVKPVNLRSAAYGNCEVTQVEINGTAGRPSKESVFQLADIWINSGIMDQTSAAEYGSAEEFVEAPETSGQAGEAEAEDLGSVDGAPLSSEQLLLARIAELEGRLKAVQNQPSPKAPLLPGPTPKAPPMFGVQQSPLSSSQWAKIQKLAGSPPPRVGNLETRRVSLPTRTVADDSALILHEREAEEDALPLALTNPEMEALDPMQKMLDMQLQQNQLLLQRLLPKSQDPVLGALSGSDSGSGGSSNIKGCLAREAFQRAIGDLPKVAMQARANALRELGLSPAREDASLMRKYVERRIPLAEFKTLAMVATMLAESWAVGFELQDQALMGTVARMLFFVEQCAIDGGKTQLAWLLTEYTEPAMHMMLTAKKRPGLEPFSRLCPPSWVSANVSYLRDLDYMETRLANVGKPGKLSKAHVSEDEKDDNAKPVTAARVKWENPPSFEAAEYLDPLVKAAFLDPETLRLPREGQHRGRKVLVCLATLAMGDSLAVEIGQQAHKHVLQVWAGSMKAHESLRYRTPVPRGDFIELLAIDDHVGIQRLPISDFPNNPRLRDTMVFDHAAIGYKAVGLIQHEKKRKRDQTQGTILGADFDGLTGREVFKESMNLPQDEICALSRRALCELQVLAVLGPVAQSDLRVQHSHFISVEQPGSSRLFLLHCLSDAVAGKVAVIPLSVRLRSLVEVGYTEVNRSDGPSRQRPIAPPTKDDTSGFDAVVAASRFPLNMDLTVGFAKATADRMKRCYEAFEVWCQEQLEIPLDQLVQKASDEPTDRLGGLAQQAHPQWERPGPGSVDIGHRRTNGDEDIGWPGMRPELAGRLAKRIAQYGATDAVLAEGAKPEPSPLLRDIIDAALAEEKRGNPQISGSPSWCKLGTPR</sequence>
<evidence type="ECO:0000256" key="1">
    <source>
        <dbReference type="SAM" id="MobiDB-lite"/>
    </source>
</evidence>
<gene>
    <name evidence="2" type="ORF">SCF082_LOCUS35751</name>
</gene>
<feature type="region of interest" description="Disordered" evidence="1">
    <location>
        <begin position="834"/>
        <end position="866"/>
    </location>
</feature>
<keyword evidence="3" id="KW-1185">Reference proteome</keyword>
<proteinExistence type="predicted"/>
<reference evidence="2 3" key="1">
    <citation type="submission" date="2024-02" db="EMBL/GenBank/DDBJ databases">
        <authorList>
            <person name="Chen Y."/>
            <person name="Shah S."/>
            <person name="Dougan E. K."/>
            <person name="Thang M."/>
            <person name="Chan C."/>
        </authorList>
    </citation>
    <scope>NUCLEOTIDE SEQUENCE [LARGE SCALE GENOMIC DNA]</scope>
</reference>
<feature type="region of interest" description="Disordered" evidence="1">
    <location>
        <begin position="115"/>
        <end position="142"/>
    </location>
</feature>
<name>A0ABP0PCU6_9DINO</name>
<evidence type="ECO:0000313" key="2">
    <source>
        <dbReference type="EMBL" id="CAK9072812.1"/>
    </source>
</evidence>
<dbReference type="EMBL" id="CAXAMM010034446">
    <property type="protein sequence ID" value="CAK9072812.1"/>
    <property type="molecule type" value="Genomic_DNA"/>
</dbReference>
<feature type="region of interest" description="Disordered" evidence="1">
    <location>
        <begin position="747"/>
        <end position="766"/>
    </location>
</feature>
<evidence type="ECO:0000313" key="3">
    <source>
        <dbReference type="Proteomes" id="UP001642464"/>
    </source>
</evidence>
<comment type="caution">
    <text evidence="2">The sequence shown here is derived from an EMBL/GenBank/DDBJ whole genome shotgun (WGS) entry which is preliminary data.</text>
</comment>
<feature type="region of interest" description="Disordered" evidence="1">
    <location>
        <begin position="912"/>
        <end position="932"/>
    </location>
</feature>
<accession>A0ABP0PCU6</accession>
<protein>
    <submittedName>
        <fullName evidence="2">Uncharacterized protein</fullName>
    </submittedName>
</protein>